<feature type="region of interest" description="Disordered" evidence="1">
    <location>
        <begin position="251"/>
        <end position="270"/>
    </location>
</feature>
<dbReference type="InterPro" id="IPR000192">
    <property type="entry name" value="Aminotrans_V_dom"/>
</dbReference>
<evidence type="ECO:0000259" key="2">
    <source>
        <dbReference type="Pfam" id="PF00266"/>
    </source>
</evidence>
<accession>A0ABY8UAF3</accession>
<dbReference type="Pfam" id="PF00266">
    <property type="entry name" value="Aminotran_5"/>
    <property type="match status" value="1"/>
</dbReference>
<evidence type="ECO:0000313" key="4">
    <source>
        <dbReference type="Proteomes" id="UP001244341"/>
    </source>
</evidence>
<reference evidence="3 4" key="1">
    <citation type="submission" date="2023-05" db="EMBL/GenBank/DDBJ databases">
        <title>A 100% complete, gapless, phased diploid assembly of the Scenedesmus obliquus UTEX 3031 genome.</title>
        <authorList>
            <person name="Biondi T.C."/>
            <person name="Hanschen E.R."/>
            <person name="Kwon T."/>
            <person name="Eng W."/>
            <person name="Kruse C.P.S."/>
            <person name="Koehler S.I."/>
            <person name="Kunde Y."/>
            <person name="Gleasner C.D."/>
            <person name="You Mak K.T."/>
            <person name="Polle J."/>
            <person name="Hovde B.T."/>
            <person name="Starkenburg S.R."/>
        </authorList>
    </citation>
    <scope>NUCLEOTIDE SEQUENCE [LARGE SCALE GENOMIC DNA]</scope>
    <source>
        <strain evidence="3 4">DOE0152z</strain>
    </source>
</reference>
<organism evidence="3 4">
    <name type="scientific">Tetradesmus obliquus</name>
    <name type="common">Green alga</name>
    <name type="synonym">Acutodesmus obliquus</name>
    <dbReference type="NCBI Taxonomy" id="3088"/>
    <lineage>
        <taxon>Eukaryota</taxon>
        <taxon>Viridiplantae</taxon>
        <taxon>Chlorophyta</taxon>
        <taxon>core chlorophytes</taxon>
        <taxon>Chlorophyceae</taxon>
        <taxon>CS clade</taxon>
        <taxon>Sphaeropleales</taxon>
        <taxon>Scenedesmaceae</taxon>
        <taxon>Tetradesmus</taxon>
    </lineage>
</organism>
<dbReference type="InterPro" id="IPR036249">
    <property type="entry name" value="Thioredoxin-like_sf"/>
</dbReference>
<keyword evidence="4" id="KW-1185">Reference proteome</keyword>
<name>A0ABY8UAF3_TETOB</name>
<dbReference type="EMBL" id="CP126216">
    <property type="protein sequence ID" value="WIA18344.1"/>
    <property type="molecule type" value="Genomic_DNA"/>
</dbReference>
<proteinExistence type="predicted"/>
<dbReference type="CDD" id="cd02947">
    <property type="entry name" value="TRX_family"/>
    <property type="match status" value="1"/>
</dbReference>
<gene>
    <name evidence="3" type="ORF">OEZ85_009809</name>
</gene>
<feature type="compositionally biased region" description="Low complexity" evidence="1">
    <location>
        <begin position="106"/>
        <end position="125"/>
    </location>
</feature>
<dbReference type="SUPFAM" id="SSF53383">
    <property type="entry name" value="PLP-dependent transferases"/>
    <property type="match status" value="1"/>
</dbReference>
<dbReference type="Gene3D" id="3.90.1150.10">
    <property type="entry name" value="Aspartate Aminotransferase, domain 1"/>
    <property type="match status" value="1"/>
</dbReference>
<feature type="region of interest" description="Disordered" evidence="1">
    <location>
        <begin position="69"/>
        <end position="155"/>
    </location>
</feature>
<protein>
    <recommendedName>
        <fullName evidence="2">Aminotransferase class V domain-containing protein</fullName>
    </recommendedName>
</protein>
<dbReference type="InterPro" id="IPR015421">
    <property type="entry name" value="PyrdxlP-dep_Trfase_major"/>
</dbReference>
<feature type="domain" description="Aminotransferase class V" evidence="2">
    <location>
        <begin position="313"/>
        <end position="470"/>
    </location>
</feature>
<dbReference type="PANTHER" id="PTHR14237">
    <property type="entry name" value="MOLYBDOPTERIN COFACTOR SULFURASE MOSC"/>
    <property type="match status" value="1"/>
</dbReference>
<feature type="compositionally biased region" description="Pro residues" evidence="1">
    <location>
        <begin position="82"/>
        <end position="94"/>
    </location>
</feature>
<dbReference type="InterPro" id="IPR015422">
    <property type="entry name" value="PyrdxlP-dep_Trfase_small"/>
</dbReference>
<dbReference type="PANTHER" id="PTHR14237:SF80">
    <property type="entry name" value="MOLYBDENUM COFACTOR SULFURASE"/>
    <property type="match status" value="1"/>
</dbReference>
<dbReference type="Gene3D" id="3.40.640.10">
    <property type="entry name" value="Type I PLP-dependent aspartate aminotransferase-like (Major domain)"/>
    <property type="match status" value="2"/>
</dbReference>
<evidence type="ECO:0000256" key="1">
    <source>
        <dbReference type="SAM" id="MobiDB-lite"/>
    </source>
</evidence>
<dbReference type="InterPro" id="IPR015424">
    <property type="entry name" value="PyrdxlP-dep_Trfase"/>
</dbReference>
<sequence>MAAAASEPQLQASATFARVNVDRVKPLMKQLGISRIPTVMLLAPDGRLLDTFRASGEAARDAILQHSQALARARAEGQPPAAAAPPAVPPPPAPEQQGEEEVPLDGSNGSNGTSAGSSSSGVTGSEAKEACGLTPEPACTAPPQPAAGPAAQPGSSAAEATASAAAALQQAKQQFLAQYGAGYGYGGWLDAHYEAEVGARLGQGHHYLDYTGAALYPSSLLQSVYADLLAKTYGNPHSAAAASTSHEALSSGAASGGSSSSSSSSSGTRVGPAAASEAVMEQAALAVLSHLNADPAEYQVVFTRSATEALKLDNYAGVVYPLDYINKAHAASTATDRYLVLLDAAAFLPSHPLDLSVHPADFVAASFYKLFGYPTGLGALVLRSELVPALRKVYFGGGSVALATPEGCWHVAKCDPGAALSDGTPNYLGAAALSLAYDSWDSRGGMQAVEEHTQALRSWLYEQLSSLQHSNGTPLLQVYGRHAQEQQQQGGQVLQGAIFNFQVLQPDGSPLSFSRVERQAAAAGIDLRSGCVCNPGACYDSLGLSAGEVQGLAGLKEGCGDGMDFITVLRPAESSNNSTPAAAAATLGGVAAGRADTGSSSSGSGAVSGQQQQQQQLVEVQVPLGSVRASLGWASTFEDAYALEQFLKGYLQ</sequence>
<evidence type="ECO:0000313" key="3">
    <source>
        <dbReference type="EMBL" id="WIA18344.1"/>
    </source>
</evidence>
<dbReference type="SUPFAM" id="SSF52833">
    <property type="entry name" value="Thioredoxin-like"/>
    <property type="match status" value="1"/>
</dbReference>
<dbReference type="Proteomes" id="UP001244341">
    <property type="component" value="Chromosome 9b"/>
</dbReference>
<feature type="region of interest" description="Disordered" evidence="1">
    <location>
        <begin position="593"/>
        <end position="612"/>
    </location>
</feature>